<organism evidence="3 4">
    <name type="scientific">Lecanosticta acicola</name>
    <dbReference type="NCBI Taxonomy" id="111012"/>
    <lineage>
        <taxon>Eukaryota</taxon>
        <taxon>Fungi</taxon>
        <taxon>Dikarya</taxon>
        <taxon>Ascomycota</taxon>
        <taxon>Pezizomycotina</taxon>
        <taxon>Dothideomycetes</taxon>
        <taxon>Dothideomycetidae</taxon>
        <taxon>Mycosphaerellales</taxon>
        <taxon>Mycosphaerellaceae</taxon>
        <taxon>Lecanosticta</taxon>
    </lineage>
</organism>
<comment type="similarity">
    <text evidence="1">Belongs to the peptidase A1 family.</text>
</comment>
<accession>A0AAI8YWG4</accession>
<keyword evidence="4" id="KW-1185">Reference proteome</keyword>
<feature type="domain" description="Peptidase A1" evidence="2">
    <location>
        <begin position="100"/>
        <end position="388"/>
    </location>
</feature>
<dbReference type="PANTHER" id="PTHR47966">
    <property type="entry name" value="BETA-SITE APP-CLEAVING ENZYME, ISOFORM A-RELATED"/>
    <property type="match status" value="1"/>
</dbReference>
<dbReference type="Gene3D" id="2.40.70.10">
    <property type="entry name" value="Acid Proteases"/>
    <property type="match status" value="2"/>
</dbReference>
<evidence type="ECO:0000259" key="2">
    <source>
        <dbReference type="PROSITE" id="PS51767"/>
    </source>
</evidence>
<dbReference type="Proteomes" id="UP001296104">
    <property type="component" value="Unassembled WGS sequence"/>
</dbReference>
<dbReference type="AlphaFoldDB" id="A0AAI8YWG4"/>
<dbReference type="InterPro" id="IPR001461">
    <property type="entry name" value="Aspartic_peptidase_A1"/>
</dbReference>
<dbReference type="Pfam" id="PF00026">
    <property type="entry name" value="Asp"/>
    <property type="match status" value="2"/>
</dbReference>
<dbReference type="PRINTS" id="PR00792">
    <property type="entry name" value="PEPSIN"/>
</dbReference>
<reference evidence="3" key="1">
    <citation type="submission" date="2023-11" db="EMBL/GenBank/DDBJ databases">
        <authorList>
            <person name="Alioto T."/>
            <person name="Alioto T."/>
            <person name="Gomez Garrido J."/>
        </authorList>
    </citation>
    <scope>NUCLEOTIDE SEQUENCE</scope>
</reference>
<dbReference type="PROSITE" id="PS51767">
    <property type="entry name" value="PEPTIDASE_A1"/>
    <property type="match status" value="1"/>
</dbReference>
<evidence type="ECO:0000313" key="4">
    <source>
        <dbReference type="Proteomes" id="UP001296104"/>
    </source>
</evidence>
<dbReference type="InterPro" id="IPR033121">
    <property type="entry name" value="PEPTIDASE_A1"/>
</dbReference>
<proteinExistence type="inferred from homology"/>
<name>A0AAI8YWG4_9PEZI</name>
<dbReference type="GO" id="GO:0004190">
    <property type="term" value="F:aspartic-type endopeptidase activity"/>
    <property type="evidence" value="ECO:0007669"/>
    <property type="project" value="InterPro"/>
</dbReference>
<dbReference type="SUPFAM" id="SSF50630">
    <property type="entry name" value="Acid proteases"/>
    <property type="match status" value="1"/>
</dbReference>
<dbReference type="GO" id="GO:0006508">
    <property type="term" value="P:proteolysis"/>
    <property type="evidence" value="ECO:0007669"/>
    <property type="project" value="UniProtKB-KW"/>
</dbReference>
<keyword evidence="3" id="KW-0378">Hydrolase</keyword>
<evidence type="ECO:0000256" key="1">
    <source>
        <dbReference type="ARBA" id="ARBA00007447"/>
    </source>
</evidence>
<evidence type="ECO:0000313" key="3">
    <source>
        <dbReference type="EMBL" id="CAK3949087.1"/>
    </source>
</evidence>
<dbReference type="PANTHER" id="PTHR47966:SF1">
    <property type="entry name" value="ASPARTYL PROTEINASE"/>
    <property type="match status" value="1"/>
</dbReference>
<protein>
    <submittedName>
        <fullName evidence="3">Acid protease</fullName>
    </submittedName>
</protein>
<gene>
    <name evidence="3" type="ORF">LECACI_7A003236</name>
</gene>
<comment type="caution">
    <text evidence="3">The sequence shown here is derived from an EMBL/GenBank/DDBJ whole genome shotgun (WGS) entry which is preliminary data.</text>
</comment>
<dbReference type="EMBL" id="CAVMBE010000015">
    <property type="protein sequence ID" value="CAK3949087.1"/>
    <property type="molecule type" value="Genomic_DNA"/>
</dbReference>
<dbReference type="InterPro" id="IPR021109">
    <property type="entry name" value="Peptidase_aspartic_dom_sf"/>
</dbReference>
<keyword evidence="3" id="KW-0645">Protease</keyword>
<sequence length="399" mass="43676">MASHLKGLHQIKLVKNEKYQKSGLKSFGQLVRKYEITPTMPCPFTVVHELVEEGEHQFLRRFQPRTHKSNSNTVTHMVKKDSSGKVGHVDTEDVQNDSEYLAQIQIGTPPQTLSVWSTSLPNDLKNRNAGAHNLFDPSKSSTWKACDGRWKIGYGDGSTAQGTVGNDLVTVGGLNVQNQGVEIAAQLSQSFETNKGDGLMGLAFGVLNTVRPQPVHTPVENMILQSDIPKDAELFTAYLTNRIDGVPPCYTFGYIDQVDSTAVTINGNRLPLAGNSAIMDTGTTLAMVDDQTCKNIYAAIPGARYDANQGGWVYPSSTDRNSLPEIRLDIGGHDVIIDRDDIGFADAGGWIYGGFQSRGNMSFSIFGDTVLKSMYAIFDQGQERFGFVQKADLQATQCK</sequence>